<feature type="region of interest" description="Disordered" evidence="3">
    <location>
        <begin position="209"/>
        <end position="233"/>
    </location>
</feature>
<protein>
    <submittedName>
        <fullName evidence="5">Nitroreductase</fullName>
    </submittedName>
</protein>
<evidence type="ECO:0000313" key="6">
    <source>
        <dbReference type="Proteomes" id="UP000324376"/>
    </source>
</evidence>
<dbReference type="GO" id="GO:0016491">
    <property type="term" value="F:oxidoreductase activity"/>
    <property type="evidence" value="ECO:0007669"/>
    <property type="project" value="UniProtKB-KW"/>
</dbReference>
<accession>A0A5S5CA92</accession>
<evidence type="ECO:0000256" key="2">
    <source>
        <dbReference type="ARBA" id="ARBA00023002"/>
    </source>
</evidence>
<keyword evidence="2" id="KW-0560">Oxidoreductase</keyword>
<keyword evidence="6" id="KW-1185">Reference proteome</keyword>
<comment type="caution">
    <text evidence="5">The sequence shown here is derived from an EMBL/GenBank/DDBJ whole genome shotgun (WGS) entry which is preliminary data.</text>
</comment>
<feature type="compositionally biased region" description="Polar residues" evidence="3">
    <location>
        <begin position="221"/>
        <end position="233"/>
    </location>
</feature>
<organism evidence="5 6">
    <name type="scientific">Aquimarina intermedia</name>
    <dbReference type="NCBI Taxonomy" id="350814"/>
    <lineage>
        <taxon>Bacteria</taxon>
        <taxon>Pseudomonadati</taxon>
        <taxon>Bacteroidota</taxon>
        <taxon>Flavobacteriia</taxon>
        <taxon>Flavobacteriales</taxon>
        <taxon>Flavobacteriaceae</taxon>
        <taxon>Aquimarina</taxon>
    </lineage>
</organism>
<dbReference type="PANTHER" id="PTHR43673">
    <property type="entry name" value="NAD(P)H NITROREDUCTASE YDGI-RELATED"/>
    <property type="match status" value="1"/>
</dbReference>
<dbReference type="SUPFAM" id="SSF55469">
    <property type="entry name" value="FMN-dependent nitroreductase-like"/>
    <property type="match status" value="1"/>
</dbReference>
<proteinExistence type="inferred from homology"/>
<comment type="similarity">
    <text evidence="1">Belongs to the nitroreductase family.</text>
</comment>
<evidence type="ECO:0000256" key="1">
    <source>
        <dbReference type="ARBA" id="ARBA00007118"/>
    </source>
</evidence>
<dbReference type="RefSeq" id="WP_246131449.1">
    <property type="nucleotide sequence ID" value="NZ_VNHU01000003.1"/>
</dbReference>
<feature type="domain" description="Nitroreductase" evidence="4">
    <location>
        <begin position="39"/>
        <end position="81"/>
    </location>
</feature>
<dbReference type="Proteomes" id="UP000324376">
    <property type="component" value="Unassembled WGS sequence"/>
</dbReference>
<dbReference type="Pfam" id="PF00881">
    <property type="entry name" value="Nitroreductase"/>
    <property type="match status" value="2"/>
</dbReference>
<dbReference type="AlphaFoldDB" id="A0A5S5CA92"/>
<evidence type="ECO:0000313" key="5">
    <source>
        <dbReference type="EMBL" id="TYP75250.1"/>
    </source>
</evidence>
<dbReference type="InterPro" id="IPR000415">
    <property type="entry name" value="Nitroreductase-like"/>
</dbReference>
<dbReference type="EMBL" id="VNHU01000003">
    <property type="protein sequence ID" value="TYP75250.1"/>
    <property type="molecule type" value="Genomic_DNA"/>
</dbReference>
<sequence>MVNQSLDGDHKTKKKKTMKTLEQTDQETPTKFNILPILSERHSPRVFDDTPVSEVELRSLFEAGRWAPSCYNWQPWRTIWGIKGSKTYDRIFDCLDKFNQSWAGNAPVLLINAFKKTTPEGKENFHALHDLGLYMGNVCAQAQHLGLAVHQMAGLDHKKAQKEFKFPEEYHVATAVAIGYYGGDPDVLPEDLKEMEVKTERERKMQREFTFNGDFMDEEGLNSSNQETLDTDN</sequence>
<reference evidence="5 6" key="1">
    <citation type="submission" date="2019-07" db="EMBL/GenBank/DDBJ databases">
        <title>Genomic Encyclopedia of Archaeal and Bacterial Type Strains, Phase II (KMG-II): from individual species to whole genera.</title>
        <authorList>
            <person name="Goeker M."/>
        </authorList>
    </citation>
    <scope>NUCLEOTIDE SEQUENCE [LARGE SCALE GENOMIC DNA]</scope>
    <source>
        <strain evidence="5 6">DSM 17527</strain>
    </source>
</reference>
<feature type="region of interest" description="Disordered" evidence="3">
    <location>
        <begin position="1"/>
        <end position="25"/>
    </location>
</feature>
<evidence type="ECO:0000259" key="4">
    <source>
        <dbReference type="Pfam" id="PF00881"/>
    </source>
</evidence>
<evidence type="ECO:0000256" key="3">
    <source>
        <dbReference type="SAM" id="MobiDB-lite"/>
    </source>
</evidence>
<gene>
    <name evidence="5" type="ORF">BD809_103314</name>
</gene>
<dbReference type="PANTHER" id="PTHR43673:SF10">
    <property type="entry name" value="NADH DEHYDROGENASE_NAD(P)H NITROREDUCTASE XCC3605-RELATED"/>
    <property type="match status" value="1"/>
</dbReference>
<dbReference type="CDD" id="cd02138">
    <property type="entry name" value="TdsD-like"/>
    <property type="match status" value="1"/>
</dbReference>
<dbReference type="InterPro" id="IPR029479">
    <property type="entry name" value="Nitroreductase"/>
</dbReference>
<name>A0A5S5CA92_9FLAO</name>
<feature type="domain" description="Nitroreductase" evidence="4">
    <location>
        <begin position="96"/>
        <end position="180"/>
    </location>
</feature>
<dbReference type="Gene3D" id="3.40.109.10">
    <property type="entry name" value="NADH Oxidase"/>
    <property type="match status" value="1"/>
</dbReference>